<accession>C8WZY5</accession>
<keyword evidence="3 5" id="KW-1133">Transmembrane helix</keyword>
<dbReference type="AlphaFoldDB" id="C8WZY5"/>
<dbReference type="RefSeq" id="WP_015750769.1">
    <property type="nucleotide sequence ID" value="NC_013223.1"/>
</dbReference>
<organism evidence="7 8">
    <name type="scientific">Desulfohalobium retbaense (strain ATCC 49708 / DSM 5692 / JCM 16813 / HR100)</name>
    <dbReference type="NCBI Taxonomy" id="485915"/>
    <lineage>
        <taxon>Bacteria</taxon>
        <taxon>Pseudomonadati</taxon>
        <taxon>Thermodesulfobacteriota</taxon>
        <taxon>Desulfovibrionia</taxon>
        <taxon>Desulfovibrionales</taxon>
        <taxon>Desulfohalobiaceae</taxon>
        <taxon>Desulfohalobium</taxon>
    </lineage>
</organism>
<keyword evidence="8" id="KW-1185">Reference proteome</keyword>
<dbReference type="Proteomes" id="UP000001052">
    <property type="component" value="Chromosome"/>
</dbReference>
<name>C8WZY5_DESRD</name>
<dbReference type="OrthoDB" id="9794225at2"/>
<feature type="transmembrane region" description="Helical" evidence="5">
    <location>
        <begin position="242"/>
        <end position="262"/>
    </location>
</feature>
<comment type="subcellular location">
    <subcellularLocation>
        <location evidence="1">Membrane</location>
        <topology evidence="1">Multi-pass membrane protein</topology>
    </subcellularLocation>
</comment>
<evidence type="ECO:0000256" key="1">
    <source>
        <dbReference type="ARBA" id="ARBA00004141"/>
    </source>
</evidence>
<dbReference type="InterPro" id="IPR004481">
    <property type="entry name" value="K/Na/Ca-exchanger"/>
</dbReference>
<dbReference type="NCBIfam" id="TIGR00367">
    <property type="entry name" value="calcium/sodium antiporter"/>
    <property type="match status" value="1"/>
</dbReference>
<keyword evidence="2 5" id="KW-0812">Transmembrane</keyword>
<evidence type="ECO:0000259" key="6">
    <source>
        <dbReference type="Pfam" id="PF01699"/>
    </source>
</evidence>
<proteinExistence type="predicted"/>
<dbReference type="eggNOG" id="COG0530">
    <property type="taxonomic scope" value="Bacteria"/>
</dbReference>
<keyword evidence="4 5" id="KW-0472">Membrane</keyword>
<sequence>MTHIIPVVQITISVLLLWKGADWIIESAAALARRLRISELVIGLTVVAMGTSLPEFLVTSTAAFKGYSDISLSNIVGSNVFNLSIILGLMALMRPVPTRRVMLVREGSVLLGVVGFVLLASWDLVMGRGAGLILVTTLIVFLLLLFTRAQRLPPGLETETQREGSFKDVAIILLGFAAVALGGNWLVEGASTLARGFGISEWIIGVTIVAAGTSLPELVTCLQASLKGKNDMIMGNLLGSDLFNFAGVLGLTCLLNPLHVSASALPSLRLLVLSLVVVLACTRTGWRISRGEGALLVCIGLARWTLDIL</sequence>
<feature type="transmembrane region" description="Helical" evidence="5">
    <location>
        <begin position="268"/>
        <end position="286"/>
    </location>
</feature>
<reference evidence="8" key="1">
    <citation type="submission" date="2009-09" db="EMBL/GenBank/DDBJ databases">
        <title>The complete chromosome of Desulfohalobium retbaense DSM 5692.</title>
        <authorList>
            <consortium name="US DOE Joint Genome Institute (JGI-PGF)"/>
            <person name="Lucas S."/>
            <person name="Copeland A."/>
            <person name="Lapidus A."/>
            <person name="Glavina del Rio T."/>
            <person name="Dalin E."/>
            <person name="Tice H."/>
            <person name="Bruce D."/>
            <person name="Goodwin L."/>
            <person name="Pitluck S."/>
            <person name="Kyrpides N."/>
            <person name="Mavromatis K."/>
            <person name="Ivanova N."/>
            <person name="Mikhailova N."/>
            <person name="Munk A.C."/>
            <person name="Brettin T."/>
            <person name="Detter J.C."/>
            <person name="Han C."/>
            <person name="Tapia R."/>
            <person name="Larimer F."/>
            <person name="Land M."/>
            <person name="Hauser L."/>
            <person name="Markowitz V."/>
            <person name="Cheng J.-F."/>
            <person name="Hugenholtz P."/>
            <person name="Woyke T."/>
            <person name="Wu D."/>
            <person name="Spring S."/>
            <person name="Klenk H.-P."/>
            <person name="Eisen J.A."/>
        </authorList>
    </citation>
    <scope>NUCLEOTIDE SEQUENCE [LARGE SCALE GENOMIC DNA]</scope>
    <source>
        <strain evidence="8">DSM 5692</strain>
    </source>
</reference>
<feature type="transmembrane region" description="Helical" evidence="5">
    <location>
        <begin position="103"/>
        <end position="122"/>
    </location>
</feature>
<dbReference type="InterPro" id="IPR044880">
    <property type="entry name" value="NCX_ion-bd_dom_sf"/>
</dbReference>
<evidence type="ECO:0000256" key="4">
    <source>
        <dbReference type="ARBA" id="ARBA00023136"/>
    </source>
</evidence>
<gene>
    <name evidence="7" type="ordered locus">Dret_0308</name>
</gene>
<feature type="transmembrane region" description="Helical" evidence="5">
    <location>
        <begin position="128"/>
        <end position="147"/>
    </location>
</feature>
<evidence type="ECO:0000256" key="3">
    <source>
        <dbReference type="ARBA" id="ARBA00022989"/>
    </source>
</evidence>
<feature type="transmembrane region" description="Helical" evidence="5">
    <location>
        <begin position="168"/>
        <end position="187"/>
    </location>
</feature>
<dbReference type="InterPro" id="IPR004837">
    <property type="entry name" value="NaCa_Exmemb"/>
</dbReference>
<evidence type="ECO:0000256" key="5">
    <source>
        <dbReference type="SAM" id="Phobius"/>
    </source>
</evidence>
<evidence type="ECO:0000313" key="7">
    <source>
        <dbReference type="EMBL" id="ACV67610.1"/>
    </source>
</evidence>
<dbReference type="HOGENOM" id="CLU_007948_0_2_7"/>
<reference evidence="7 8" key="2">
    <citation type="journal article" date="2010" name="Stand. Genomic Sci.">
        <title>Complete genome sequence of Desulfohalobium retbaense type strain (HR(100)).</title>
        <authorList>
            <person name="Spring S."/>
            <person name="Nolan M."/>
            <person name="Lapidus A."/>
            <person name="Glavina Del Rio T."/>
            <person name="Copeland A."/>
            <person name="Tice H."/>
            <person name="Cheng J.F."/>
            <person name="Lucas S."/>
            <person name="Land M."/>
            <person name="Chen F."/>
            <person name="Bruce D."/>
            <person name="Goodwin L."/>
            <person name="Pitluck S."/>
            <person name="Ivanova N."/>
            <person name="Mavromatis K."/>
            <person name="Mikhailova N."/>
            <person name="Pati A."/>
            <person name="Chen A."/>
            <person name="Palaniappan K."/>
            <person name="Hauser L."/>
            <person name="Chang Y.J."/>
            <person name="Jeffries C.D."/>
            <person name="Munk C."/>
            <person name="Kiss H."/>
            <person name="Chain P."/>
            <person name="Han C."/>
            <person name="Brettin T."/>
            <person name="Detter J.C."/>
            <person name="Schuler E."/>
            <person name="Goker M."/>
            <person name="Rohde M."/>
            <person name="Bristow J."/>
            <person name="Eisen J.A."/>
            <person name="Markowitz V."/>
            <person name="Hugenholtz P."/>
            <person name="Kyrpides N.C."/>
            <person name="Klenk H.P."/>
        </authorList>
    </citation>
    <scope>NUCLEOTIDE SEQUENCE [LARGE SCALE GENOMIC DNA]</scope>
    <source>
        <strain evidence="7 8">DSM 5692</strain>
    </source>
</reference>
<dbReference type="KEGG" id="drt:Dret_0308"/>
<dbReference type="STRING" id="485915.Dret_0308"/>
<feature type="transmembrane region" description="Helical" evidence="5">
    <location>
        <begin position="70"/>
        <end position="91"/>
    </location>
</feature>
<dbReference type="GO" id="GO:0005886">
    <property type="term" value="C:plasma membrane"/>
    <property type="evidence" value="ECO:0007669"/>
    <property type="project" value="TreeGrafter"/>
</dbReference>
<dbReference type="EMBL" id="CP001734">
    <property type="protein sequence ID" value="ACV67610.1"/>
    <property type="molecule type" value="Genomic_DNA"/>
</dbReference>
<dbReference type="GO" id="GO:0005262">
    <property type="term" value="F:calcium channel activity"/>
    <property type="evidence" value="ECO:0007669"/>
    <property type="project" value="TreeGrafter"/>
</dbReference>
<feature type="domain" description="Sodium/calcium exchanger membrane region" evidence="6">
    <location>
        <begin position="7"/>
        <end position="146"/>
    </location>
</feature>
<feature type="transmembrane region" description="Helical" evidence="5">
    <location>
        <begin position="37"/>
        <end position="58"/>
    </location>
</feature>
<evidence type="ECO:0000313" key="8">
    <source>
        <dbReference type="Proteomes" id="UP000001052"/>
    </source>
</evidence>
<feature type="domain" description="Sodium/calcium exchanger membrane region" evidence="6">
    <location>
        <begin position="169"/>
        <end position="298"/>
    </location>
</feature>
<feature type="transmembrane region" description="Helical" evidence="5">
    <location>
        <begin position="199"/>
        <end position="222"/>
    </location>
</feature>
<dbReference type="PANTHER" id="PTHR10846">
    <property type="entry name" value="SODIUM/POTASSIUM/CALCIUM EXCHANGER"/>
    <property type="match status" value="1"/>
</dbReference>
<dbReference type="GO" id="GO:0008273">
    <property type="term" value="F:calcium, potassium:sodium antiporter activity"/>
    <property type="evidence" value="ECO:0007669"/>
    <property type="project" value="TreeGrafter"/>
</dbReference>
<dbReference type="PANTHER" id="PTHR10846:SF8">
    <property type="entry name" value="INNER MEMBRANE PROTEIN YRBG"/>
    <property type="match status" value="1"/>
</dbReference>
<dbReference type="GO" id="GO:0006874">
    <property type="term" value="P:intracellular calcium ion homeostasis"/>
    <property type="evidence" value="ECO:0007669"/>
    <property type="project" value="TreeGrafter"/>
</dbReference>
<evidence type="ECO:0000256" key="2">
    <source>
        <dbReference type="ARBA" id="ARBA00022692"/>
    </source>
</evidence>
<protein>
    <submittedName>
        <fullName evidence="7">Na+/Ca+ antiporter, CaCA family</fullName>
    </submittedName>
</protein>
<dbReference type="Gene3D" id="1.20.1420.30">
    <property type="entry name" value="NCX, central ion-binding region"/>
    <property type="match status" value="1"/>
</dbReference>
<dbReference type="Pfam" id="PF01699">
    <property type="entry name" value="Na_Ca_ex"/>
    <property type="match status" value="2"/>
</dbReference>